<dbReference type="GO" id="GO:0005507">
    <property type="term" value="F:copper ion binding"/>
    <property type="evidence" value="ECO:0007669"/>
    <property type="project" value="InterPro"/>
</dbReference>
<feature type="domain" description="Blue (type 1) copper" evidence="7">
    <location>
        <begin position="41"/>
        <end position="139"/>
    </location>
</feature>
<gene>
    <name evidence="8" type="ORF">SAMN04489842_0786</name>
</gene>
<evidence type="ECO:0000256" key="5">
    <source>
        <dbReference type="ARBA" id="ARBA00023008"/>
    </source>
</evidence>
<keyword evidence="5" id="KW-0186">Copper</keyword>
<keyword evidence="3" id="KW-0479">Metal-binding</keyword>
<reference evidence="9" key="1">
    <citation type="submission" date="2016-10" db="EMBL/GenBank/DDBJ databases">
        <authorList>
            <person name="Varghese N."/>
            <person name="Submissions S."/>
        </authorList>
    </citation>
    <scope>NUCLEOTIDE SEQUENCE [LARGE SCALE GENOMIC DNA]</scope>
    <source>
        <strain evidence="9">DSM 24767</strain>
    </source>
</reference>
<dbReference type="PANTHER" id="PTHR34192">
    <property type="entry name" value="PLASTOCYANIN MAJOR ISOFORM, CHLOROPLASTIC-RELATED"/>
    <property type="match status" value="1"/>
</dbReference>
<evidence type="ECO:0000256" key="3">
    <source>
        <dbReference type="ARBA" id="ARBA00022723"/>
    </source>
</evidence>
<protein>
    <submittedName>
        <fullName evidence="8">Plastocyanin</fullName>
    </submittedName>
</protein>
<evidence type="ECO:0000256" key="2">
    <source>
        <dbReference type="ARBA" id="ARBA00022448"/>
    </source>
</evidence>
<dbReference type="InterPro" id="IPR008972">
    <property type="entry name" value="Cupredoxin"/>
</dbReference>
<dbReference type="OrthoDB" id="4392at2157"/>
<keyword evidence="6" id="KW-0472">Membrane</keyword>
<dbReference type="GO" id="GO:0009055">
    <property type="term" value="F:electron transfer activity"/>
    <property type="evidence" value="ECO:0007669"/>
    <property type="project" value="InterPro"/>
</dbReference>
<dbReference type="GO" id="GO:0016020">
    <property type="term" value="C:membrane"/>
    <property type="evidence" value="ECO:0007669"/>
    <property type="project" value="UniProtKB-SubCell"/>
</dbReference>
<dbReference type="RefSeq" id="WP_090377635.1">
    <property type="nucleotide sequence ID" value="NZ_FNLC01000001.1"/>
</dbReference>
<dbReference type="Proteomes" id="UP000198848">
    <property type="component" value="Unassembled WGS sequence"/>
</dbReference>
<comment type="subcellular location">
    <subcellularLocation>
        <location evidence="1">Membrane</location>
    </subcellularLocation>
</comment>
<name>A0A1H1AR39_NATTX</name>
<dbReference type="EMBL" id="FNLC01000001">
    <property type="protein sequence ID" value="SDQ42243.1"/>
    <property type="molecule type" value="Genomic_DNA"/>
</dbReference>
<evidence type="ECO:0000256" key="1">
    <source>
        <dbReference type="ARBA" id="ARBA00004370"/>
    </source>
</evidence>
<dbReference type="InterPro" id="IPR000923">
    <property type="entry name" value="BlueCu_1"/>
</dbReference>
<dbReference type="Pfam" id="PF00127">
    <property type="entry name" value="Copper-bind"/>
    <property type="match status" value="1"/>
</dbReference>
<dbReference type="AlphaFoldDB" id="A0A1H1AR39"/>
<dbReference type="PROSITE" id="PS51257">
    <property type="entry name" value="PROKAR_LIPOPROTEIN"/>
    <property type="match status" value="1"/>
</dbReference>
<evidence type="ECO:0000259" key="7">
    <source>
        <dbReference type="Pfam" id="PF00127"/>
    </source>
</evidence>
<accession>A0A1H1AR39</accession>
<evidence type="ECO:0000313" key="8">
    <source>
        <dbReference type="EMBL" id="SDQ42243.1"/>
    </source>
</evidence>
<sequence length="141" mass="15427">MNRRVYLAAVGTGVSATIAGCTSVLSAFDGEEYQIGMSRNAFDPEEYEASVGETVVWKNTSSADHTVTALEDGIPEEAEYFASGGYDDEETARDAWHGYRGGRIGPRETFEYTFEVPGRYVYICEPHFEPGTMAGTVVVTE</sequence>
<keyword evidence="9" id="KW-1185">Reference proteome</keyword>
<dbReference type="STRING" id="1095778.SAMN04489842_0786"/>
<dbReference type="SUPFAM" id="SSF49503">
    <property type="entry name" value="Cupredoxins"/>
    <property type="match status" value="1"/>
</dbReference>
<keyword evidence="2" id="KW-0813">Transport</keyword>
<evidence type="ECO:0000313" key="9">
    <source>
        <dbReference type="Proteomes" id="UP000198848"/>
    </source>
</evidence>
<evidence type="ECO:0000256" key="4">
    <source>
        <dbReference type="ARBA" id="ARBA00022982"/>
    </source>
</evidence>
<dbReference type="PANTHER" id="PTHR34192:SF10">
    <property type="entry name" value="PLASTOCYANIN MAJOR ISOFORM, CHLOROPLASTIC-RELATED"/>
    <property type="match status" value="1"/>
</dbReference>
<proteinExistence type="predicted"/>
<dbReference type="Gene3D" id="2.60.40.420">
    <property type="entry name" value="Cupredoxins - blue copper proteins"/>
    <property type="match status" value="1"/>
</dbReference>
<keyword evidence="4" id="KW-0249">Electron transport</keyword>
<evidence type="ECO:0000256" key="6">
    <source>
        <dbReference type="ARBA" id="ARBA00023136"/>
    </source>
</evidence>
<organism evidence="8 9">
    <name type="scientific">Natronobacterium texcoconense</name>
    <dbReference type="NCBI Taxonomy" id="1095778"/>
    <lineage>
        <taxon>Archaea</taxon>
        <taxon>Methanobacteriati</taxon>
        <taxon>Methanobacteriota</taxon>
        <taxon>Stenosarchaea group</taxon>
        <taxon>Halobacteria</taxon>
        <taxon>Halobacteriales</taxon>
        <taxon>Natrialbaceae</taxon>
        <taxon>Natronobacterium</taxon>
    </lineage>
</organism>